<organism evidence="3 4">
    <name type="scientific">Nannocystis pusilla</name>
    <dbReference type="NCBI Taxonomy" id="889268"/>
    <lineage>
        <taxon>Bacteria</taxon>
        <taxon>Pseudomonadati</taxon>
        <taxon>Myxococcota</taxon>
        <taxon>Polyangia</taxon>
        <taxon>Nannocystales</taxon>
        <taxon>Nannocystaceae</taxon>
        <taxon>Nannocystis</taxon>
    </lineage>
</organism>
<protein>
    <submittedName>
        <fullName evidence="3">Uncharacterized protein</fullName>
    </submittedName>
</protein>
<comment type="caution">
    <text evidence="3">The sequence shown here is derived from an EMBL/GenBank/DDBJ whole genome shotgun (WGS) entry which is preliminary data.</text>
</comment>
<evidence type="ECO:0000313" key="4">
    <source>
        <dbReference type="Proteomes" id="UP001150924"/>
    </source>
</evidence>
<keyword evidence="2" id="KW-0732">Signal</keyword>
<feature type="signal peptide" evidence="2">
    <location>
        <begin position="1"/>
        <end position="17"/>
    </location>
</feature>
<feature type="region of interest" description="Disordered" evidence="1">
    <location>
        <begin position="25"/>
        <end position="146"/>
    </location>
</feature>
<evidence type="ECO:0000256" key="2">
    <source>
        <dbReference type="SAM" id="SignalP"/>
    </source>
</evidence>
<keyword evidence="4" id="KW-1185">Reference proteome</keyword>
<dbReference type="Proteomes" id="UP001150924">
    <property type="component" value="Unassembled WGS sequence"/>
</dbReference>
<evidence type="ECO:0000256" key="1">
    <source>
        <dbReference type="SAM" id="MobiDB-lite"/>
    </source>
</evidence>
<reference evidence="3" key="1">
    <citation type="submission" date="2022-11" db="EMBL/GenBank/DDBJ databases">
        <title>Minimal conservation of predation-associated metabolite biosynthetic gene clusters underscores biosynthetic potential of Myxococcota including descriptions for ten novel species: Archangium lansinium sp. nov., Myxococcus landrumus sp. nov., Nannocystis bai.</title>
        <authorList>
            <person name="Ahearne A."/>
            <person name="Stevens C."/>
            <person name="Phillips K."/>
        </authorList>
    </citation>
    <scope>NUCLEOTIDE SEQUENCE</scope>
    <source>
        <strain evidence="3">Na p29</strain>
    </source>
</reference>
<dbReference type="RefSeq" id="WP_267769748.1">
    <property type="nucleotide sequence ID" value="NZ_JAPNKE010000002.1"/>
</dbReference>
<accession>A0A9X3EVB3</accession>
<proteinExistence type="predicted"/>
<feature type="compositionally biased region" description="Low complexity" evidence="1">
    <location>
        <begin position="25"/>
        <end position="36"/>
    </location>
</feature>
<sequence>MLRICSLKVVQSSLPIAVMSLLSSGCPDSGDPSSGSATETSTMTGAATDPTTGNVNPTTTTQSTDDPTGGTSTVGTEGTGLTTTDATSTTTQGVDTTTSDTTTTSTSEPGTTTSTTDATTTTTTGETTTTTTGETTDTTGEPEPASDIEIVITADNAYGFAYGTDDNISMYWGGIENTTAGQIFNCGEGPEKYVVPYEEADNASFLYVIAWADSSTTQGVLARFRRKDGGGNFGEDVFTGTEGWEVCATGVDYQPGSGGPSLQVINDHIVKCNQGALDPNTTSVGWVDEVGTQYGAVAFGEPNTTPYNGGPMAGNEFPLVCPMDMPEEAKWMWFNWDPPNVKPPQSPFLWPGGGGNPDHQYLIFRFAADLVPIPM</sequence>
<dbReference type="AlphaFoldDB" id="A0A9X3EVB3"/>
<dbReference type="EMBL" id="JAPNKE010000002">
    <property type="protein sequence ID" value="MCY1007161.1"/>
    <property type="molecule type" value="Genomic_DNA"/>
</dbReference>
<evidence type="ECO:0000313" key="3">
    <source>
        <dbReference type="EMBL" id="MCY1007161.1"/>
    </source>
</evidence>
<name>A0A9X3EVB3_9BACT</name>
<dbReference type="PROSITE" id="PS51257">
    <property type="entry name" value="PROKAR_LIPOPROTEIN"/>
    <property type="match status" value="1"/>
</dbReference>
<gene>
    <name evidence="3" type="ORF">OV079_16680</name>
</gene>
<feature type="compositionally biased region" description="Low complexity" evidence="1">
    <location>
        <begin position="48"/>
        <end position="141"/>
    </location>
</feature>
<feature type="chain" id="PRO_5040850039" evidence="2">
    <location>
        <begin position="18"/>
        <end position="375"/>
    </location>
</feature>